<evidence type="ECO:0000313" key="3">
    <source>
        <dbReference type="Proteomes" id="UP000266673"/>
    </source>
</evidence>
<protein>
    <submittedName>
        <fullName evidence="2">Uncharacterized protein</fullName>
    </submittedName>
</protein>
<accession>A0A397VN16</accession>
<feature type="transmembrane region" description="Helical" evidence="1">
    <location>
        <begin position="40"/>
        <end position="62"/>
    </location>
</feature>
<proteinExistence type="predicted"/>
<keyword evidence="3" id="KW-1185">Reference proteome</keyword>
<keyword evidence="1" id="KW-0812">Transmembrane</keyword>
<keyword evidence="1" id="KW-1133">Transmembrane helix</keyword>
<name>A0A397VN16_9GLOM</name>
<comment type="caution">
    <text evidence="2">The sequence shown here is derived from an EMBL/GenBank/DDBJ whole genome shotgun (WGS) entry which is preliminary data.</text>
</comment>
<evidence type="ECO:0000256" key="1">
    <source>
        <dbReference type="SAM" id="Phobius"/>
    </source>
</evidence>
<sequence>MKVFSLINLNFVSISVLFELVILPLPFLYCRVNLFFIQKLVSTFDVVFFICLLFSIVLFRIIPHKITFCAQNSPYVLQIFFSFSTELVDFKASFIALLNPDDE</sequence>
<feature type="transmembrane region" description="Helical" evidence="1">
    <location>
        <begin position="6"/>
        <end position="28"/>
    </location>
</feature>
<gene>
    <name evidence="2" type="ORF">C2G38_2080492</name>
</gene>
<organism evidence="2 3">
    <name type="scientific">Gigaspora rosea</name>
    <dbReference type="NCBI Taxonomy" id="44941"/>
    <lineage>
        <taxon>Eukaryota</taxon>
        <taxon>Fungi</taxon>
        <taxon>Fungi incertae sedis</taxon>
        <taxon>Mucoromycota</taxon>
        <taxon>Glomeromycotina</taxon>
        <taxon>Glomeromycetes</taxon>
        <taxon>Diversisporales</taxon>
        <taxon>Gigasporaceae</taxon>
        <taxon>Gigaspora</taxon>
    </lineage>
</organism>
<dbReference type="EMBL" id="QKWP01000410">
    <property type="protein sequence ID" value="RIB20566.1"/>
    <property type="molecule type" value="Genomic_DNA"/>
</dbReference>
<dbReference type="Proteomes" id="UP000266673">
    <property type="component" value="Unassembled WGS sequence"/>
</dbReference>
<keyword evidence="1" id="KW-0472">Membrane</keyword>
<reference evidence="2 3" key="1">
    <citation type="submission" date="2018-06" db="EMBL/GenBank/DDBJ databases">
        <title>Comparative genomics reveals the genomic features of Rhizophagus irregularis, R. cerebriforme, R. diaphanum and Gigaspora rosea, and their symbiotic lifestyle signature.</title>
        <authorList>
            <person name="Morin E."/>
            <person name="San Clemente H."/>
            <person name="Chen E.C.H."/>
            <person name="De La Providencia I."/>
            <person name="Hainaut M."/>
            <person name="Kuo A."/>
            <person name="Kohler A."/>
            <person name="Murat C."/>
            <person name="Tang N."/>
            <person name="Roy S."/>
            <person name="Loubradou J."/>
            <person name="Henrissat B."/>
            <person name="Grigoriev I.V."/>
            <person name="Corradi N."/>
            <person name="Roux C."/>
            <person name="Martin F.M."/>
        </authorList>
    </citation>
    <scope>NUCLEOTIDE SEQUENCE [LARGE SCALE GENOMIC DNA]</scope>
    <source>
        <strain evidence="2 3">DAOM 194757</strain>
    </source>
</reference>
<evidence type="ECO:0000313" key="2">
    <source>
        <dbReference type="EMBL" id="RIB20566.1"/>
    </source>
</evidence>
<dbReference type="AlphaFoldDB" id="A0A397VN16"/>